<evidence type="ECO:0008006" key="3">
    <source>
        <dbReference type="Google" id="ProtNLM"/>
    </source>
</evidence>
<dbReference type="InterPro" id="IPR018666">
    <property type="entry name" value="DUF2125"/>
</dbReference>
<evidence type="ECO:0000313" key="2">
    <source>
        <dbReference type="Proteomes" id="UP000095463"/>
    </source>
</evidence>
<dbReference type="Pfam" id="PF09898">
    <property type="entry name" value="DUF2125"/>
    <property type="match status" value="1"/>
</dbReference>
<sequence>MRKFMWLAIAVVVVVGLWTAGWLWAAGEATRQVKLLAEADGETAPKLTCGTFDVSGFPFRFDLECLDATLVDQDLTASFAGLKGSVLVYAPSHLIFSAKAPFSLADAFSGSQRRLDFGAMEGSLRLTSTDLVRGLSGEGWRIARFSLVADDLAVTDVVAGEIVEARAKHVEAHLLDVPELHDKAAGTAALRGYLSTTALDLPGLQVIAADTSAEVELTAVPDDLRAFGEPDALRRWQAAGGALSLTKLAGSQPQPEERFEITGALKLNGGGYPEGEISYTTKGVLDRFAQFLPVMQLAMLRGAPNADGSFRNSLTITDGQVKLLAVPFAQLLPLF</sequence>
<organism evidence="1 2">
    <name type="scientific">Devosia insulae DS-56</name>
    <dbReference type="NCBI Taxonomy" id="1116389"/>
    <lineage>
        <taxon>Bacteria</taxon>
        <taxon>Pseudomonadati</taxon>
        <taxon>Pseudomonadota</taxon>
        <taxon>Alphaproteobacteria</taxon>
        <taxon>Hyphomicrobiales</taxon>
        <taxon>Devosiaceae</taxon>
        <taxon>Devosia</taxon>
    </lineage>
</organism>
<dbReference type="RefSeq" id="WP_069910903.1">
    <property type="nucleotide sequence ID" value="NZ_LAJE02000248.1"/>
</dbReference>
<protein>
    <recommendedName>
        <fullName evidence="3">DUF2125 domain-containing protein</fullName>
    </recommendedName>
</protein>
<reference evidence="1 2" key="1">
    <citation type="journal article" date="2015" name="Genome Announc.">
        <title>Genome Assemblies of Three Soil-Associated Devosia species: D. insulae, D. limi, and D. soli.</title>
        <authorList>
            <person name="Hassan Y.I."/>
            <person name="Lepp D."/>
            <person name="Zhou T."/>
        </authorList>
    </citation>
    <scope>NUCLEOTIDE SEQUENCE [LARGE SCALE GENOMIC DNA]</scope>
    <source>
        <strain evidence="1 2">DS-56</strain>
    </source>
</reference>
<dbReference type="Proteomes" id="UP000095463">
    <property type="component" value="Unassembled WGS sequence"/>
</dbReference>
<gene>
    <name evidence="1" type="ORF">VW23_023910</name>
</gene>
<dbReference type="EMBL" id="LAJE02000248">
    <property type="protein sequence ID" value="OEO29872.1"/>
    <property type="molecule type" value="Genomic_DNA"/>
</dbReference>
<evidence type="ECO:0000313" key="1">
    <source>
        <dbReference type="EMBL" id="OEO29872.1"/>
    </source>
</evidence>
<accession>A0A1E5XMQ1</accession>
<keyword evidence="2" id="KW-1185">Reference proteome</keyword>
<name>A0A1E5XMQ1_9HYPH</name>
<dbReference type="AlphaFoldDB" id="A0A1E5XMQ1"/>
<comment type="caution">
    <text evidence="1">The sequence shown here is derived from an EMBL/GenBank/DDBJ whole genome shotgun (WGS) entry which is preliminary data.</text>
</comment>
<proteinExistence type="predicted"/>